<sequence>MSEMVAAAPSSPLDLAGMVSQLHQLLNDRPDCPSPEEIRRACDVLYSSSLLKEEGRAVRARVILAPPDAFPISDGPPDGVHAIRFSTTHAFSANEIKRLSPAASFFHSAVAVWPDRDRGIRIWGILNTGPRWMNLVAGGRKPASHVIQHPIIHVRDPGWLLFYHDYQLIGEWRGREFHGPRLDVFQSRLLSERFAHLRLHLVQELGDRCLPPTLSQNDYAELCHLVSLQFIKRVINLVRTSGHGGTVVFLPSTGVDGGDPFRWVDCKYTSESDEAGNRFPHLMKKIIRRVGQLCPEGSTVEDAWQVFRTSKDAELDRLEEAFFELARFFSDLMLVDGAAVLDQAARVLGFGGEIQVPHNVFRVFQAHDLDGTTLGDWNVQSDGTRHRAVYRLCSVEPGVIGFVISQDSQVRMIANVEDSVMFWMHSMV</sequence>
<evidence type="ECO:0000313" key="3">
    <source>
        <dbReference type="Proteomes" id="UP001371305"/>
    </source>
</evidence>
<protein>
    <submittedName>
        <fullName evidence="2">Sensor domain DACNV-containing protein</fullName>
    </submittedName>
</protein>
<proteinExistence type="predicted"/>
<feature type="domain" description="Probable sensor" evidence="1">
    <location>
        <begin position="29"/>
        <end position="126"/>
    </location>
</feature>
<evidence type="ECO:0000313" key="2">
    <source>
        <dbReference type="EMBL" id="MEK7950082.1"/>
    </source>
</evidence>
<accession>A0ABU9AQU3</accession>
<reference evidence="2 3" key="1">
    <citation type="submission" date="2024-04" db="EMBL/GenBank/DDBJ databases">
        <title>Luteolibacter sp. isolated from soil.</title>
        <authorList>
            <person name="An J."/>
        </authorList>
    </citation>
    <scope>NUCLEOTIDE SEQUENCE [LARGE SCALE GENOMIC DNA]</scope>
    <source>
        <strain evidence="2 3">Y139</strain>
    </source>
</reference>
<dbReference type="EMBL" id="JBBUKT010000002">
    <property type="protein sequence ID" value="MEK7950082.1"/>
    <property type="molecule type" value="Genomic_DNA"/>
</dbReference>
<name>A0ABU9AQU3_9BACT</name>
<dbReference type="RefSeq" id="WP_341403496.1">
    <property type="nucleotide sequence ID" value="NZ_JBBUKT010000002.1"/>
</dbReference>
<dbReference type="Pfam" id="PF21751">
    <property type="entry name" value="DACNV"/>
    <property type="match status" value="1"/>
</dbReference>
<comment type="caution">
    <text evidence="2">The sequence shown here is derived from an EMBL/GenBank/DDBJ whole genome shotgun (WGS) entry which is preliminary data.</text>
</comment>
<keyword evidence="3" id="KW-1185">Reference proteome</keyword>
<dbReference type="Proteomes" id="UP001371305">
    <property type="component" value="Unassembled WGS sequence"/>
</dbReference>
<gene>
    <name evidence="2" type="ORF">WKV53_06235</name>
</gene>
<dbReference type="InterPro" id="IPR048551">
    <property type="entry name" value="DACNV"/>
</dbReference>
<evidence type="ECO:0000259" key="1">
    <source>
        <dbReference type="Pfam" id="PF21751"/>
    </source>
</evidence>
<organism evidence="2 3">
    <name type="scientific">Luteolibacter soli</name>
    <dbReference type="NCBI Taxonomy" id="3135280"/>
    <lineage>
        <taxon>Bacteria</taxon>
        <taxon>Pseudomonadati</taxon>
        <taxon>Verrucomicrobiota</taxon>
        <taxon>Verrucomicrobiia</taxon>
        <taxon>Verrucomicrobiales</taxon>
        <taxon>Verrucomicrobiaceae</taxon>
        <taxon>Luteolibacter</taxon>
    </lineage>
</organism>